<organism evidence="9 10">
    <name type="scientific">Thermococcus onnurineus (strain NA1)</name>
    <dbReference type="NCBI Taxonomy" id="523850"/>
    <lineage>
        <taxon>Archaea</taxon>
        <taxon>Methanobacteriati</taxon>
        <taxon>Methanobacteriota</taxon>
        <taxon>Thermococci</taxon>
        <taxon>Thermococcales</taxon>
        <taxon>Thermococcaceae</taxon>
        <taxon>Thermococcus</taxon>
    </lineage>
</organism>
<dbReference type="AlphaFoldDB" id="B6YSV9"/>
<dbReference type="EMBL" id="CP000855">
    <property type="protein sequence ID" value="ACJ15646.1"/>
    <property type="molecule type" value="Genomic_DNA"/>
</dbReference>
<evidence type="ECO:0000256" key="1">
    <source>
        <dbReference type="ARBA" id="ARBA00005417"/>
    </source>
</evidence>
<dbReference type="SMART" id="SM00382">
    <property type="entry name" value="AAA"/>
    <property type="match status" value="1"/>
</dbReference>
<keyword evidence="3" id="KW-0547">Nucleotide-binding</keyword>
<dbReference type="PANTHER" id="PTHR45772:SF5">
    <property type="entry name" value="BRANCHED-CHAIN AMINO ACID TRANSPORT ATP-BINDING PROTEIN LIVG-RELATED"/>
    <property type="match status" value="1"/>
</dbReference>
<evidence type="ECO:0000313" key="10">
    <source>
        <dbReference type="Proteomes" id="UP000002727"/>
    </source>
</evidence>
<name>B6YSV9_THEON</name>
<dbReference type="KEGG" id="ton:TON_0161"/>
<gene>
    <name evidence="9" type="ordered locus">TON_0161</name>
</gene>
<dbReference type="HOGENOM" id="CLU_000604_1_2_2"/>
<dbReference type="InterPro" id="IPR027417">
    <property type="entry name" value="P-loop_NTPase"/>
</dbReference>
<dbReference type="Pfam" id="PF00005">
    <property type="entry name" value="ABC_tran"/>
    <property type="match status" value="1"/>
</dbReference>
<dbReference type="PATRIC" id="fig|523850.10.peg.161"/>
<dbReference type="OrthoDB" id="44250at2157"/>
<dbReference type="RefSeq" id="WP_012571119.1">
    <property type="nucleotide sequence ID" value="NC_011529.1"/>
</dbReference>
<evidence type="ECO:0000256" key="5">
    <source>
        <dbReference type="ARBA" id="ARBA00022970"/>
    </source>
</evidence>
<evidence type="ECO:0000256" key="7">
    <source>
        <dbReference type="ARBA" id="ARBA00072811"/>
    </source>
</evidence>
<dbReference type="PANTHER" id="PTHR45772">
    <property type="entry name" value="CONSERVED COMPONENT OF ABC TRANSPORTER FOR NATURAL AMINO ACIDS-RELATED"/>
    <property type="match status" value="1"/>
</dbReference>
<dbReference type="eggNOG" id="arCOG00925">
    <property type="taxonomic scope" value="Archaea"/>
</dbReference>
<dbReference type="InterPro" id="IPR003593">
    <property type="entry name" value="AAA+_ATPase"/>
</dbReference>
<comment type="similarity">
    <text evidence="1">Belongs to the ABC transporter superfamily.</text>
</comment>
<dbReference type="Gene3D" id="3.40.50.300">
    <property type="entry name" value="P-loop containing nucleotide triphosphate hydrolases"/>
    <property type="match status" value="1"/>
</dbReference>
<evidence type="ECO:0000259" key="8">
    <source>
        <dbReference type="PROSITE" id="PS50893"/>
    </source>
</evidence>
<dbReference type="InterPro" id="IPR051120">
    <property type="entry name" value="ABC_AA/LPS_Transport"/>
</dbReference>
<dbReference type="GO" id="GO:0005524">
    <property type="term" value="F:ATP binding"/>
    <property type="evidence" value="ECO:0007669"/>
    <property type="project" value="UniProtKB-KW"/>
</dbReference>
<evidence type="ECO:0000256" key="4">
    <source>
        <dbReference type="ARBA" id="ARBA00022840"/>
    </source>
</evidence>
<evidence type="ECO:0000256" key="2">
    <source>
        <dbReference type="ARBA" id="ARBA00022448"/>
    </source>
</evidence>
<dbReference type="GO" id="GO:0016887">
    <property type="term" value="F:ATP hydrolysis activity"/>
    <property type="evidence" value="ECO:0007669"/>
    <property type="project" value="InterPro"/>
</dbReference>
<keyword evidence="4 9" id="KW-0067">ATP-binding</keyword>
<evidence type="ECO:0000313" key="9">
    <source>
        <dbReference type="EMBL" id="ACJ15646.1"/>
    </source>
</evidence>
<dbReference type="InterPro" id="IPR003439">
    <property type="entry name" value="ABC_transporter-like_ATP-bd"/>
</dbReference>
<sequence length="255" mass="28137">MGGTILRTENLVKTFGGLRAVDGVSIKVDERTLTLIIGPNGSGKSTLINVITGFLKADSGRVLFKGEDITNMPPNEVYRQGIVRTFQTPQLLKSLTVLENMLIANVHPGEGVISALRKSQWLETEEEYVERAWELLKFLKLDHLWDRPAGSLSGGQMKLLEIGRALMTEPELIVMDEPVAGVAPSLAHDILQKLVSLKEQGITVLLIEHRLDIVLGYVDHLYVMFNGKVLTEGKGRVGIERVVNDPRVAEIYMGG</sequence>
<protein>
    <recommendedName>
        <fullName evidence="7">Probable branched-chain amino acid transport ATP-binding protein LivG</fullName>
    </recommendedName>
</protein>
<proteinExistence type="inferred from homology"/>
<evidence type="ECO:0000256" key="3">
    <source>
        <dbReference type="ARBA" id="ARBA00022741"/>
    </source>
</evidence>
<dbReference type="GO" id="GO:0005886">
    <property type="term" value="C:plasma membrane"/>
    <property type="evidence" value="ECO:0007669"/>
    <property type="project" value="TreeGrafter"/>
</dbReference>
<dbReference type="InterPro" id="IPR017871">
    <property type="entry name" value="ABC_transporter-like_CS"/>
</dbReference>
<evidence type="ECO:0000256" key="6">
    <source>
        <dbReference type="ARBA" id="ARBA00056071"/>
    </source>
</evidence>
<dbReference type="PROSITE" id="PS50893">
    <property type="entry name" value="ABC_TRANSPORTER_2"/>
    <property type="match status" value="1"/>
</dbReference>
<dbReference type="SUPFAM" id="SSF52540">
    <property type="entry name" value="P-loop containing nucleoside triphosphate hydrolases"/>
    <property type="match status" value="1"/>
</dbReference>
<dbReference type="STRING" id="523850.TON_0161"/>
<reference evidence="9 10" key="1">
    <citation type="journal article" date="2008" name="J. Bacteriol.">
        <title>The complete genome sequence of Thermococcus onnurineus NA1 reveals a mixed heterotrophic and carboxydotrophic metabolism.</title>
        <authorList>
            <person name="Lee H.S."/>
            <person name="Kang S.G."/>
            <person name="Bae S.S."/>
            <person name="Lim J.K."/>
            <person name="Cho Y."/>
            <person name="Kim Y.J."/>
            <person name="Jeon J.H."/>
            <person name="Cha S.S."/>
            <person name="Kwon K.K."/>
            <person name="Kim H.T."/>
            <person name="Park C.J."/>
            <person name="Lee H.W."/>
            <person name="Kim S.I."/>
            <person name="Chun J."/>
            <person name="Colwell R.R."/>
            <person name="Kim S.J."/>
            <person name="Lee J.H."/>
        </authorList>
    </citation>
    <scope>NUCLEOTIDE SEQUENCE [LARGE SCALE GENOMIC DNA]</scope>
    <source>
        <strain evidence="9 10">NA1</strain>
    </source>
</reference>
<dbReference type="GO" id="GO:0006865">
    <property type="term" value="P:amino acid transport"/>
    <property type="evidence" value="ECO:0007669"/>
    <property type="project" value="UniProtKB-KW"/>
</dbReference>
<keyword evidence="2" id="KW-0813">Transport</keyword>
<feature type="domain" description="ABC transporter" evidence="8">
    <location>
        <begin position="6"/>
        <end position="251"/>
    </location>
</feature>
<dbReference type="FunFam" id="3.40.50.300:FF:000421">
    <property type="entry name" value="Branched-chain amino acid ABC transporter ATP-binding protein"/>
    <property type="match status" value="1"/>
</dbReference>
<dbReference type="GeneID" id="7017815"/>
<dbReference type="PROSITE" id="PS00211">
    <property type="entry name" value="ABC_TRANSPORTER_1"/>
    <property type="match status" value="1"/>
</dbReference>
<keyword evidence="5" id="KW-0029">Amino-acid transport</keyword>
<dbReference type="CDD" id="cd03219">
    <property type="entry name" value="ABC_Mj1267_LivG_branched"/>
    <property type="match status" value="1"/>
</dbReference>
<dbReference type="Proteomes" id="UP000002727">
    <property type="component" value="Chromosome"/>
</dbReference>
<keyword evidence="10" id="KW-1185">Reference proteome</keyword>
<comment type="function">
    <text evidence="6">Probable component of a branched-chain amino-acid transport system.</text>
</comment>
<accession>B6YSV9</accession>